<dbReference type="Proteomes" id="UP000039865">
    <property type="component" value="Unassembled WGS sequence"/>
</dbReference>
<feature type="region of interest" description="Disordered" evidence="1">
    <location>
        <begin position="191"/>
        <end position="223"/>
    </location>
</feature>
<feature type="region of interest" description="Disordered" evidence="1">
    <location>
        <begin position="490"/>
        <end position="513"/>
    </location>
</feature>
<keyword evidence="3" id="KW-1185">Reference proteome</keyword>
<name>A0A078AQV0_STYLE</name>
<gene>
    <name evidence="2" type="primary">Contig9414.g10066</name>
    <name evidence="2" type="ORF">STYLEM_13376</name>
</gene>
<reference evidence="2 3" key="1">
    <citation type="submission" date="2014-06" db="EMBL/GenBank/DDBJ databases">
        <authorList>
            <person name="Swart Estienne"/>
        </authorList>
    </citation>
    <scope>NUCLEOTIDE SEQUENCE [LARGE SCALE GENOMIC DNA]</scope>
    <source>
        <strain evidence="2 3">130c</strain>
    </source>
</reference>
<dbReference type="OrthoDB" id="326297at2759"/>
<dbReference type="AlphaFoldDB" id="A0A078AQV0"/>
<evidence type="ECO:0000313" key="2">
    <source>
        <dbReference type="EMBL" id="CDW84316.1"/>
    </source>
</evidence>
<sequence length="665" mass="78911">MITLKELRRRQEELFGISFENKDLVDQASIQRATEEINNQLKLAQSSRIQSSKRLLNMKFKVQNKNADEEQIDIEQVFSTQNQLDYIKKLKRIQIAAKEKQIFAEIVEKELDSLDIEEDQKITMKQIEELFSMIGYELSNVQLNEVFLQMDAGRKFNKLRFLKWIRKNYQYLIKKDSIAATLNIPQMARQQIKNQNSRNQESGLQVQSNTNHNNSMSVATLQPKNGRAYFKRNRHTIDLTTPQPKRPVNSKQLEKNLQEWTTKMINLSEDVGYDENFREEDRQDRNLAYKLTKVNNPIYQDPKEREKRQLEEIIKQQLKRKQKKKSQNKTIDLTIDNQKSPLIQDKQPNQINNKTSINQVQVIDKTQIPLALAGVLHGSFYNGSKINFFNKDKLTLERIDENPNALENQKNIMKRTMNMNATQTIMKQVQILTQEEDYVLKPESNHLFNQQKARGTFYDTFNTTFYTQTESIYDEEPIQNNLTNTLAKVRDGKKRQGQDRNKSMTVQQTSNFDEEDRKDYNSLLLDRLKDKKHSFQKLEMKKKEVNQAFDMILGNKRAKSMLRDAFQVVNRDKITQNTSDIRNYQEEVRRRLRDKKYEDERQQEFRVAYISTMLPSALEMHKFIKIMKKDKVFESETGFKIVSQIKTHKEKERIEYLMKYKLSEK</sequence>
<evidence type="ECO:0008006" key="4">
    <source>
        <dbReference type="Google" id="ProtNLM"/>
    </source>
</evidence>
<proteinExistence type="predicted"/>
<dbReference type="InParanoid" id="A0A078AQV0"/>
<evidence type="ECO:0000313" key="3">
    <source>
        <dbReference type="Proteomes" id="UP000039865"/>
    </source>
</evidence>
<organism evidence="2 3">
    <name type="scientific">Stylonychia lemnae</name>
    <name type="common">Ciliate</name>
    <dbReference type="NCBI Taxonomy" id="5949"/>
    <lineage>
        <taxon>Eukaryota</taxon>
        <taxon>Sar</taxon>
        <taxon>Alveolata</taxon>
        <taxon>Ciliophora</taxon>
        <taxon>Intramacronucleata</taxon>
        <taxon>Spirotrichea</taxon>
        <taxon>Stichotrichia</taxon>
        <taxon>Sporadotrichida</taxon>
        <taxon>Oxytrichidae</taxon>
        <taxon>Stylonychinae</taxon>
        <taxon>Stylonychia</taxon>
    </lineage>
</organism>
<evidence type="ECO:0000256" key="1">
    <source>
        <dbReference type="SAM" id="MobiDB-lite"/>
    </source>
</evidence>
<dbReference type="EMBL" id="CCKQ01012696">
    <property type="protein sequence ID" value="CDW84316.1"/>
    <property type="molecule type" value="Genomic_DNA"/>
</dbReference>
<accession>A0A078AQV0</accession>
<protein>
    <recommendedName>
        <fullName evidence="4">EF-hand domain-containing protein</fullName>
    </recommendedName>
</protein>
<feature type="compositionally biased region" description="Basic and acidic residues" evidence="1">
    <location>
        <begin position="490"/>
        <end position="502"/>
    </location>
</feature>